<evidence type="ECO:0000256" key="9">
    <source>
        <dbReference type="ARBA" id="ARBA00022786"/>
    </source>
</evidence>
<dbReference type="EC" id="2.3.2.27" evidence="4"/>
<keyword evidence="19" id="KW-1185">Reference proteome</keyword>
<dbReference type="PROSITE" id="PS50089">
    <property type="entry name" value="ZF_RING_2"/>
    <property type="match status" value="1"/>
</dbReference>
<evidence type="ECO:0000256" key="13">
    <source>
        <dbReference type="ARBA" id="ARBA00024209"/>
    </source>
</evidence>
<evidence type="ECO:0000256" key="15">
    <source>
        <dbReference type="SAM" id="MobiDB-lite"/>
    </source>
</evidence>
<dbReference type="PANTHER" id="PTHR46913:SF1">
    <property type="entry name" value="RING-H2 FINGER PROTEIN ATL16"/>
    <property type="match status" value="1"/>
</dbReference>
<dbReference type="GO" id="GO:0016874">
    <property type="term" value="F:ligase activity"/>
    <property type="evidence" value="ECO:0007669"/>
    <property type="project" value="UniProtKB-KW"/>
</dbReference>
<keyword evidence="5" id="KW-0808">Transferase</keyword>
<dbReference type="GO" id="GO:0008270">
    <property type="term" value="F:zinc ion binding"/>
    <property type="evidence" value="ECO:0007669"/>
    <property type="project" value="UniProtKB-KW"/>
</dbReference>
<keyword evidence="9" id="KW-0833">Ubl conjugation pathway</keyword>
<feature type="domain" description="RING-type" evidence="17">
    <location>
        <begin position="110"/>
        <end position="152"/>
    </location>
</feature>
<evidence type="ECO:0000256" key="4">
    <source>
        <dbReference type="ARBA" id="ARBA00012483"/>
    </source>
</evidence>
<keyword evidence="10" id="KW-0862">Zinc</keyword>
<dbReference type="SMART" id="SM00184">
    <property type="entry name" value="RING"/>
    <property type="match status" value="1"/>
</dbReference>
<dbReference type="Gene3D" id="3.30.40.10">
    <property type="entry name" value="Zinc/RING finger domain, C3HC4 (zinc finger)"/>
    <property type="match status" value="1"/>
</dbReference>
<feature type="transmembrane region" description="Helical" evidence="16">
    <location>
        <begin position="26"/>
        <end position="48"/>
    </location>
</feature>
<dbReference type="EMBL" id="BAABME010001867">
    <property type="protein sequence ID" value="GAA0151872.1"/>
    <property type="molecule type" value="Genomic_DNA"/>
</dbReference>
<evidence type="ECO:0000256" key="14">
    <source>
        <dbReference type="PROSITE-ProRule" id="PRU00175"/>
    </source>
</evidence>
<keyword evidence="8 14" id="KW-0863">Zinc-finger</keyword>
<gene>
    <name evidence="18" type="ORF">LIER_10495</name>
</gene>
<feature type="compositionally biased region" description="Low complexity" evidence="15">
    <location>
        <begin position="193"/>
        <end position="221"/>
    </location>
</feature>
<keyword evidence="11 16" id="KW-1133">Transmembrane helix</keyword>
<organism evidence="18 19">
    <name type="scientific">Lithospermum erythrorhizon</name>
    <name type="common">Purple gromwell</name>
    <name type="synonym">Lithospermum officinale var. erythrorhizon</name>
    <dbReference type="NCBI Taxonomy" id="34254"/>
    <lineage>
        <taxon>Eukaryota</taxon>
        <taxon>Viridiplantae</taxon>
        <taxon>Streptophyta</taxon>
        <taxon>Embryophyta</taxon>
        <taxon>Tracheophyta</taxon>
        <taxon>Spermatophyta</taxon>
        <taxon>Magnoliopsida</taxon>
        <taxon>eudicotyledons</taxon>
        <taxon>Gunneridae</taxon>
        <taxon>Pentapetalae</taxon>
        <taxon>asterids</taxon>
        <taxon>lamiids</taxon>
        <taxon>Boraginales</taxon>
        <taxon>Boraginaceae</taxon>
        <taxon>Boraginoideae</taxon>
        <taxon>Lithospermeae</taxon>
        <taxon>Lithospermum</taxon>
    </lineage>
</organism>
<evidence type="ECO:0000313" key="19">
    <source>
        <dbReference type="Proteomes" id="UP001454036"/>
    </source>
</evidence>
<evidence type="ECO:0000256" key="10">
    <source>
        <dbReference type="ARBA" id="ARBA00022833"/>
    </source>
</evidence>
<comment type="subcellular location">
    <subcellularLocation>
        <location evidence="2">Membrane</location>
        <topology evidence="2">Single-pass membrane protein</topology>
    </subcellularLocation>
</comment>
<reference evidence="18 19" key="1">
    <citation type="submission" date="2024-01" db="EMBL/GenBank/DDBJ databases">
        <title>The complete chloroplast genome sequence of Lithospermum erythrorhizon: insights into the phylogenetic relationship among Boraginaceae species and the maternal lineages of purple gromwells.</title>
        <authorList>
            <person name="Okada T."/>
            <person name="Watanabe K."/>
        </authorList>
    </citation>
    <scope>NUCLEOTIDE SEQUENCE [LARGE SCALE GENOMIC DNA]</scope>
</reference>
<accession>A0AAV3PPH7</accession>
<evidence type="ECO:0000256" key="16">
    <source>
        <dbReference type="SAM" id="Phobius"/>
    </source>
</evidence>
<comment type="caution">
    <text evidence="18">The sequence shown here is derived from an EMBL/GenBank/DDBJ whole genome shotgun (WGS) entry which is preliminary data.</text>
</comment>
<keyword evidence="6 16" id="KW-0812">Transmembrane</keyword>
<dbReference type="GO" id="GO:0016567">
    <property type="term" value="P:protein ubiquitination"/>
    <property type="evidence" value="ECO:0007669"/>
    <property type="project" value="InterPro"/>
</dbReference>
<dbReference type="GO" id="GO:0016020">
    <property type="term" value="C:membrane"/>
    <property type="evidence" value="ECO:0007669"/>
    <property type="project" value="UniProtKB-SubCell"/>
</dbReference>
<comment type="catalytic activity">
    <reaction evidence="1">
        <text>S-ubiquitinyl-[E2 ubiquitin-conjugating enzyme]-L-cysteine + [acceptor protein]-L-lysine = [E2 ubiquitin-conjugating enzyme]-L-cysteine + N(6)-ubiquitinyl-[acceptor protein]-L-lysine.</text>
        <dbReference type="EC" id="2.3.2.27"/>
    </reaction>
</comment>
<feature type="region of interest" description="Disordered" evidence="15">
    <location>
        <begin position="191"/>
        <end position="254"/>
    </location>
</feature>
<proteinExistence type="inferred from homology"/>
<evidence type="ECO:0000256" key="11">
    <source>
        <dbReference type="ARBA" id="ARBA00022989"/>
    </source>
</evidence>
<name>A0AAV3PPH7_LITER</name>
<evidence type="ECO:0000256" key="2">
    <source>
        <dbReference type="ARBA" id="ARBA00004167"/>
    </source>
</evidence>
<dbReference type="InterPro" id="IPR001841">
    <property type="entry name" value="Znf_RING"/>
</dbReference>
<evidence type="ECO:0000313" key="18">
    <source>
        <dbReference type="EMBL" id="GAA0151872.1"/>
    </source>
</evidence>
<dbReference type="Pfam" id="PF13639">
    <property type="entry name" value="zf-RING_2"/>
    <property type="match status" value="1"/>
</dbReference>
<dbReference type="CDD" id="cd16461">
    <property type="entry name" value="RING-H2_EL5-like"/>
    <property type="match status" value="1"/>
</dbReference>
<evidence type="ECO:0000259" key="17">
    <source>
        <dbReference type="PROSITE" id="PS50089"/>
    </source>
</evidence>
<dbReference type="AlphaFoldDB" id="A0AAV3PPH7"/>
<keyword evidence="18" id="KW-0436">Ligase</keyword>
<sequence length="254" mass="28313">MGHDDEDDHSPFFSHRNNQYDLKSKIMLTAILSLSIVVLLITILHLYTKCILRRQVRRRATTLERMTATPNPSEIRSIDPPKTGLDPLIVAALPTFVIKKNDEVDSIMECSICLSSLEVDEVARILPNCKHFFHAECIDKWLEIHVNCPICRTEAEPRQVLVAETFEGRAPPTAPPLEGVDYPTMVETIEGASSSDTSGLLQSSSSGKIGPSTSRLSSFRRILSRERSRPNQSQSSCGEDGATHNVMNVDLERQ</sequence>
<comment type="similarity">
    <text evidence="13">Belongs to the RING-type zinc finger family. ATL subfamily.</text>
</comment>
<evidence type="ECO:0000256" key="3">
    <source>
        <dbReference type="ARBA" id="ARBA00004906"/>
    </source>
</evidence>
<evidence type="ECO:0000256" key="8">
    <source>
        <dbReference type="ARBA" id="ARBA00022771"/>
    </source>
</evidence>
<evidence type="ECO:0000256" key="6">
    <source>
        <dbReference type="ARBA" id="ARBA00022692"/>
    </source>
</evidence>
<dbReference type="SUPFAM" id="SSF57850">
    <property type="entry name" value="RING/U-box"/>
    <property type="match status" value="1"/>
</dbReference>
<evidence type="ECO:0000256" key="7">
    <source>
        <dbReference type="ARBA" id="ARBA00022723"/>
    </source>
</evidence>
<keyword evidence="12 16" id="KW-0472">Membrane</keyword>
<comment type="pathway">
    <text evidence="3">Protein modification; protein ubiquitination.</text>
</comment>
<dbReference type="InterPro" id="IPR013083">
    <property type="entry name" value="Znf_RING/FYVE/PHD"/>
</dbReference>
<evidence type="ECO:0000256" key="12">
    <source>
        <dbReference type="ARBA" id="ARBA00023136"/>
    </source>
</evidence>
<keyword evidence="7" id="KW-0479">Metal-binding</keyword>
<evidence type="ECO:0000256" key="5">
    <source>
        <dbReference type="ARBA" id="ARBA00022679"/>
    </source>
</evidence>
<evidence type="ECO:0000256" key="1">
    <source>
        <dbReference type="ARBA" id="ARBA00000900"/>
    </source>
</evidence>
<protein>
    <recommendedName>
        <fullName evidence="4">RING-type E3 ubiquitin transferase</fullName>
        <ecNumber evidence="4">2.3.2.27</ecNumber>
    </recommendedName>
</protein>
<dbReference type="GO" id="GO:0061630">
    <property type="term" value="F:ubiquitin protein ligase activity"/>
    <property type="evidence" value="ECO:0007669"/>
    <property type="project" value="UniProtKB-EC"/>
</dbReference>
<dbReference type="PANTHER" id="PTHR46913">
    <property type="entry name" value="RING-H2 FINGER PROTEIN ATL16"/>
    <property type="match status" value="1"/>
</dbReference>
<dbReference type="Proteomes" id="UP001454036">
    <property type="component" value="Unassembled WGS sequence"/>
</dbReference>
<dbReference type="InterPro" id="IPR044600">
    <property type="entry name" value="ATL1/ATL16-like"/>
</dbReference>